<dbReference type="GO" id="GO:0005829">
    <property type="term" value="C:cytosol"/>
    <property type="evidence" value="ECO:0007669"/>
    <property type="project" value="TreeGrafter"/>
</dbReference>
<keyword evidence="5" id="KW-1185">Reference proteome</keyword>
<gene>
    <name evidence="4" type="ORF">CAL20_01700</name>
</gene>
<dbReference type="SUPFAM" id="SSF53067">
    <property type="entry name" value="Actin-like ATPase domain"/>
    <property type="match status" value="1"/>
</dbReference>
<feature type="domain" description="Acetophenone carboxylase-like C-terminal" evidence="3">
    <location>
        <begin position="523"/>
        <end position="601"/>
    </location>
</feature>
<organism evidence="4 5">
    <name type="scientific">Bordetella genomosp. 4</name>
    <dbReference type="NCBI Taxonomy" id="463044"/>
    <lineage>
        <taxon>Bacteria</taxon>
        <taxon>Pseudomonadati</taxon>
        <taxon>Pseudomonadota</taxon>
        <taxon>Betaproteobacteria</taxon>
        <taxon>Burkholderiales</taxon>
        <taxon>Alcaligenaceae</taxon>
        <taxon>Bordetella</taxon>
    </lineage>
</organism>
<dbReference type="Pfam" id="PF19278">
    <property type="entry name" value="Hydant_A_C"/>
    <property type="match status" value="1"/>
</dbReference>
<protein>
    <submittedName>
        <fullName evidence="4">5-oxoprolinase</fullName>
    </submittedName>
</protein>
<dbReference type="PANTHER" id="PTHR11365">
    <property type="entry name" value="5-OXOPROLINASE RELATED"/>
    <property type="match status" value="1"/>
</dbReference>
<accession>A0A261V0Y4</accession>
<dbReference type="RefSeq" id="WP_094837019.1">
    <property type="nucleotide sequence ID" value="NZ_NEVQ01000001.1"/>
</dbReference>
<feature type="domain" description="Hydantoinase/oxoprolinase N-terminal" evidence="2">
    <location>
        <begin position="10"/>
        <end position="187"/>
    </location>
</feature>
<dbReference type="Proteomes" id="UP000216885">
    <property type="component" value="Unassembled WGS sequence"/>
</dbReference>
<dbReference type="PANTHER" id="PTHR11365:SF23">
    <property type="entry name" value="HYPOTHETICAL 5-OXOPROLINASE (EUROFUNG)-RELATED"/>
    <property type="match status" value="1"/>
</dbReference>
<evidence type="ECO:0000313" key="5">
    <source>
        <dbReference type="Proteomes" id="UP000216885"/>
    </source>
</evidence>
<dbReference type="AlphaFoldDB" id="A0A261V0Y4"/>
<evidence type="ECO:0000259" key="2">
    <source>
        <dbReference type="Pfam" id="PF05378"/>
    </source>
</evidence>
<evidence type="ECO:0000313" key="4">
    <source>
        <dbReference type="EMBL" id="OZI67779.1"/>
    </source>
</evidence>
<dbReference type="Pfam" id="PF01968">
    <property type="entry name" value="Hydantoinase_A"/>
    <property type="match status" value="1"/>
</dbReference>
<comment type="caution">
    <text evidence="4">The sequence shown here is derived from an EMBL/GenBank/DDBJ whole genome shotgun (WGS) entry which is preliminary data.</text>
</comment>
<proteinExistence type="predicted"/>
<dbReference type="InterPro" id="IPR008040">
    <property type="entry name" value="Hydant_A_N"/>
</dbReference>
<sequence>MQAGTSAGARVGCDIGGTFTDIVLSLPNGQLFVNKTSTTPHDLGEAIVTGLGALIEQAGIQPGDITEIVHGTTTASNTILQKVGARTGVLTTAGFRDVLEIGRIRTPTMFDLGWQKPQPLAARRYRRGINERMDARGNVIVPLNADEVLSVARDLVDEGVEALAVCFLNSYINPAHELEAKALLEREFPQLLVTASCDVLPEIKEYERTSTTVVNAYILPAMRTYLRRLKDDLGRMGVKASLQVMASNGGMMGVDSASEKPVFAVASGPAGGVAGAAQIGALGDGKDLIVFDMGGTTAKASIIMGGVPSLTNEYEFRDGISAPSRFVKGGGYVLKVPAIDIAEVGAGGGSLAGIDPGGLLCVGPESAGANPGPACYGRGNDRPTVTDANMALGFLNPTALAGGSLKVDPEKSQHAIATHIGEPLGLDMLAAAHGIRHVANVSMARALRAVTVERGRDPRDMTMIAFGGGGPLHAVDVAKLLGIKRVIAPVMAGVFCSAGMLGADAEHNFVKAILRPLANCDKETINAAIAELRTQGLSVLAQEGYSKDAVEMAVSLDLRYLGQSSELTIALRSPAEQAIDDAAITQLVEDFGDQYRQTFGYGNDEPLELVNIRLSAYGRSDQRLKFNEIRVDASALQGVSGTRQVSFERDQPPYETRLVPRSAIKEEPWHGPLVIESYDTTIVVPPGASAHADKIGNIIIDIAQEQA</sequence>
<dbReference type="InterPro" id="IPR043129">
    <property type="entry name" value="ATPase_NBD"/>
</dbReference>
<dbReference type="GO" id="GO:0017168">
    <property type="term" value="F:5-oxoprolinase (ATP-hydrolyzing) activity"/>
    <property type="evidence" value="ECO:0007669"/>
    <property type="project" value="TreeGrafter"/>
</dbReference>
<reference evidence="4 5" key="1">
    <citation type="submission" date="2017-05" db="EMBL/GenBank/DDBJ databases">
        <title>Complete and WGS of Bordetella genogroups.</title>
        <authorList>
            <person name="Spilker T."/>
            <person name="LiPuma J."/>
        </authorList>
    </citation>
    <scope>NUCLEOTIDE SEQUENCE [LARGE SCALE GENOMIC DNA]</scope>
    <source>
        <strain evidence="4 5">AU9919</strain>
    </source>
</reference>
<dbReference type="InterPro" id="IPR049517">
    <property type="entry name" value="ACX-like_C"/>
</dbReference>
<dbReference type="GO" id="GO:0006749">
    <property type="term" value="P:glutathione metabolic process"/>
    <property type="evidence" value="ECO:0007669"/>
    <property type="project" value="TreeGrafter"/>
</dbReference>
<dbReference type="InterPro" id="IPR002821">
    <property type="entry name" value="Hydantoinase_A"/>
</dbReference>
<feature type="domain" description="Hydantoinase A/oxoprolinase" evidence="1">
    <location>
        <begin position="208"/>
        <end position="507"/>
    </location>
</feature>
<dbReference type="InterPro" id="IPR045079">
    <property type="entry name" value="Oxoprolinase-like"/>
</dbReference>
<name>A0A261V0Y4_9BORD</name>
<dbReference type="Pfam" id="PF05378">
    <property type="entry name" value="Hydant_A_N"/>
    <property type="match status" value="1"/>
</dbReference>
<evidence type="ECO:0000259" key="1">
    <source>
        <dbReference type="Pfam" id="PF01968"/>
    </source>
</evidence>
<evidence type="ECO:0000259" key="3">
    <source>
        <dbReference type="Pfam" id="PF19278"/>
    </source>
</evidence>
<dbReference type="EMBL" id="NEVQ01000001">
    <property type="protein sequence ID" value="OZI67779.1"/>
    <property type="molecule type" value="Genomic_DNA"/>
</dbReference>